<feature type="signal peptide" evidence="1">
    <location>
        <begin position="1"/>
        <end position="24"/>
    </location>
</feature>
<sequence length="238" mass="25153">MGPCGATSFAIILFAFQAAGGTLTQNLTCNPGSSLALCLRPPAGGHPSTTHVLLWSASKRKGLALWVPEGQLYVVSPSHAGRFAPAGNSAFQLNNLKPGDQGGYEVLVRTPGGHSEALLKERTWYSFGINITTAPLAQDSCALSLDCDLPLPPFRTAATNGSSVALPALHALTFAPWPGVCVAKGHRLALAKATADAAGRRWIVSEDQGEPPRDSWRLTVSVQLAGEMKKDSERNNER</sequence>
<gene>
    <name evidence="2" type="ORF">JRQ81_009150</name>
</gene>
<dbReference type="Proteomes" id="UP001142489">
    <property type="component" value="Unassembled WGS sequence"/>
</dbReference>
<reference evidence="2" key="1">
    <citation type="journal article" date="2023" name="DNA Res.">
        <title>Chromosome-level genome assembly of Phrynocephalus forsythii using third-generation DNA sequencing and Hi-C analysis.</title>
        <authorList>
            <person name="Qi Y."/>
            <person name="Zhao W."/>
            <person name="Zhao Y."/>
            <person name="Niu C."/>
            <person name="Cao S."/>
            <person name="Zhang Y."/>
        </authorList>
    </citation>
    <scope>NUCLEOTIDE SEQUENCE</scope>
    <source>
        <tissue evidence="2">Muscle</tissue>
    </source>
</reference>
<accession>A0A9Q0XAA3</accession>
<evidence type="ECO:0000313" key="2">
    <source>
        <dbReference type="EMBL" id="KAJ7307165.1"/>
    </source>
</evidence>
<organism evidence="2 3">
    <name type="scientific">Phrynocephalus forsythii</name>
    <dbReference type="NCBI Taxonomy" id="171643"/>
    <lineage>
        <taxon>Eukaryota</taxon>
        <taxon>Metazoa</taxon>
        <taxon>Chordata</taxon>
        <taxon>Craniata</taxon>
        <taxon>Vertebrata</taxon>
        <taxon>Euteleostomi</taxon>
        <taxon>Lepidosauria</taxon>
        <taxon>Squamata</taxon>
        <taxon>Bifurcata</taxon>
        <taxon>Unidentata</taxon>
        <taxon>Episquamata</taxon>
        <taxon>Toxicofera</taxon>
        <taxon>Iguania</taxon>
        <taxon>Acrodonta</taxon>
        <taxon>Agamidae</taxon>
        <taxon>Agaminae</taxon>
        <taxon>Phrynocephalus</taxon>
    </lineage>
</organism>
<proteinExistence type="predicted"/>
<keyword evidence="1" id="KW-0732">Signal</keyword>
<name>A0A9Q0XAA3_9SAUR</name>
<dbReference type="EMBL" id="JAPFRF010000019">
    <property type="protein sequence ID" value="KAJ7307165.1"/>
    <property type="molecule type" value="Genomic_DNA"/>
</dbReference>
<protein>
    <submittedName>
        <fullName evidence="2">Uncharacterized protein</fullName>
    </submittedName>
</protein>
<evidence type="ECO:0000256" key="1">
    <source>
        <dbReference type="SAM" id="SignalP"/>
    </source>
</evidence>
<feature type="chain" id="PRO_5040423361" evidence="1">
    <location>
        <begin position="25"/>
        <end position="238"/>
    </location>
</feature>
<comment type="caution">
    <text evidence="2">The sequence shown here is derived from an EMBL/GenBank/DDBJ whole genome shotgun (WGS) entry which is preliminary data.</text>
</comment>
<dbReference type="OrthoDB" id="9427418at2759"/>
<dbReference type="InterPro" id="IPR036179">
    <property type="entry name" value="Ig-like_dom_sf"/>
</dbReference>
<dbReference type="SUPFAM" id="SSF48726">
    <property type="entry name" value="Immunoglobulin"/>
    <property type="match status" value="1"/>
</dbReference>
<dbReference type="AlphaFoldDB" id="A0A9Q0XAA3"/>
<keyword evidence="3" id="KW-1185">Reference proteome</keyword>
<evidence type="ECO:0000313" key="3">
    <source>
        <dbReference type="Proteomes" id="UP001142489"/>
    </source>
</evidence>